<evidence type="ECO:0000256" key="5">
    <source>
        <dbReference type="ARBA" id="ARBA00022723"/>
    </source>
</evidence>
<feature type="transmembrane region" description="Helical" evidence="11">
    <location>
        <begin position="54"/>
        <end position="72"/>
    </location>
</feature>
<dbReference type="CDD" id="cd07340">
    <property type="entry name" value="M48B_Htpx_like"/>
    <property type="match status" value="1"/>
</dbReference>
<feature type="transmembrane region" description="Helical" evidence="11">
    <location>
        <begin position="16"/>
        <end position="34"/>
    </location>
</feature>
<keyword evidence="2" id="KW-1003">Cell membrane</keyword>
<gene>
    <name evidence="13" type="ORF">NQX30_06090</name>
</gene>
<dbReference type="PANTHER" id="PTHR43221">
    <property type="entry name" value="PROTEASE HTPX"/>
    <property type="match status" value="1"/>
</dbReference>
<keyword evidence="4 11" id="KW-0812">Transmembrane</keyword>
<evidence type="ECO:0000256" key="2">
    <source>
        <dbReference type="ARBA" id="ARBA00022475"/>
    </source>
</evidence>
<evidence type="ECO:0000256" key="10">
    <source>
        <dbReference type="ARBA" id="ARBA00023136"/>
    </source>
</evidence>
<evidence type="ECO:0000259" key="12">
    <source>
        <dbReference type="Pfam" id="PF01435"/>
    </source>
</evidence>
<evidence type="ECO:0000313" key="14">
    <source>
        <dbReference type="Proteomes" id="UP001168167"/>
    </source>
</evidence>
<feature type="domain" description="Peptidase M48" evidence="12">
    <location>
        <begin position="102"/>
        <end position="323"/>
    </location>
</feature>
<evidence type="ECO:0000256" key="3">
    <source>
        <dbReference type="ARBA" id="ARBA00022670"/>
    </source>
</evidence>
<keyword evidence="14" id="KW-1185">Reference proteome</keyword>
<comment type="caution">
    <text evidence="13">The sequence shown here is derived from an EMBL/GenBank/DDBJ whole genome shotgun (WGS) entry which is preliminary data.</text>
</comment>
<dbReference type="PANTHER" id="PTHR43221:SF2">
    <property type="entry name" value="PROTEASE HTPX HOMOLOG"/>
    <property type="match status" value="1"/>
</dbReference>
<keyword evidence="3" id="KW-0645">Protease</keyword>
<dbReference type="InterPro" id="IPR050083">
    <property type="entry name" value="HtpX_protease"/>
</dbReference>
<keyword evidence="10 11" id="KW-0472">Membrane</keyword>
<evidence type="ECO:0000256" key="1">
    <source>
        <dbReference type="ARBA" id="ARBA00001947"/>
    </source>
</evidence>
<evidence type="ECO:0000256" key="7">
    <source>
        <dbReference type="ARBA" id="ARBA00022833"/>
    </source>
</evidence>
<keyword evidence="7" id="KW-0862">Zinc</keyword>
<protein>
    <submittedName>
        <fullName evidence="13">M48 family metallopeptidase</fullName>
    </submittedName>
</protein>
<dbReference type="Gene3D" id="3.30.2010.10">
    <property type="entry name" value="Metalloproteases ('zincins'), catalytic domain"/>
    <property type="match status" value="1"/>
</dbReference>
<evidence type="ECO:0000256" key="4">
    <source>
        <dbReference type="ARBA" id="ARBA00022692"/>
    </source>
</evidence>
<organism evidence="13 14">
    <name type="scientific">Candidatus Doriopsillibacter californiensis</name>
    <dbReference type="NCBI Taxonomy" id="2970740"/>
    <lineage>
        <taxon>Bacteria</taxon>
        <taxon>Pseudomonadati</taxon>
        <taxon>Pseudomonadota</taxon>
        <taxon>Gammaproteobacteria</taxon>
        <taxon>Candidatus Tethybacterales</taxon>
        <taxon>Candidatus Persebacteraceae</taxon>
        <taxon>Candidatus Doriopsillibacter</taxon>
    </lineage>
</organism>
<reference evidence="13" key="1">
    <citation type="submission" date="2022-08" db="EMBL/GenBank/DDBJ databases">
        <authorList>
            <person name="Dzunkova M."/>
            <person name="La Clair J."/>
            <person name="Tyml T."/>
            <person name="Doud D."/>
            <person name="Schulz F."/>
            <person name="Piquer S."/>
            <person name="Porcel Sanchis D."/>
            <person name="Osborn A."/>
            <person name="Robinson D."/>
            <person name="Louie K.B."/>
            <person name="Bowen B.P."/>
            <person name="Bowers R."/>
            <person name="Lee J."/>
            <person name="Arnau Llombart V."/>
            <person name="Diaz Villanueva W."/>
            <person name="Gosliner T."/>
            <person name="Northen T."/>
            <person name="Cheng J.-F."/>
            <person name="Burkart M.D."/>
            <person name="Woyke T."/>
        </authorList>
    </citation>
    <scope>NUCLEOTIDE SEQUENCE</scope>
    <source>
        <strain evidence="13">Df01</strain>
    </source>
</reference>
<name>A0ABT7QMP4_9GAMM</name>
<evidence type="ECO:0000256" key="9">
    <source>
        <dbReference type="ARBA" id="ARBA00023049"/>
    </source>
</evidence>
<reference evidence="13" key="2">
    <citation type="journal article" date="2023" name="Microbiome">
        <title>Synthase-selected sorting approach identifies a beta-lactone synthase in a nudibranch symbiotic bacterium.</title>
        <authorList>
            <person name="Dzunkova M."/>
            <person name="La Clair J.J."/>
            <person name="Tyml T."/>
            <person name="Doud D."/>
            <person name="Schulz F."/>
            <person name="Piquer-Esteban S."/>
            <person name="Porcel Sanchis D."/>
            <person name="Osborn A."/>
            <person name="Robinson D."/>
            <person name="Louie K.B."/>
            <person name="Bowen B.P."/>
            <person name="Bowers R.M."/>
            <person name="Lee J."/>
            <person name="Arnau V."/>
            <person name="Diaz-Villanueva W."/>
            <person name="Stepanauskas R."/>
            <person name="Gosliner T."/>
            <person name="Date S.V."/>
            <person name="Northen T.R."/>
            <person name="Cheng J.F."/>
            <person name="Burkart M.D."/>
            <person name="Woyke T."/>
        </authorList>
    </citation>
    <scope>NUCLEOTIDE SEQUENCE</scope>
    <source>
        <strain evidence="13">Df01</strain>
    </source>
</reference>
<keyword evidence="6" id="KW-0378">Hydrolase</keyword>
<sequence length="649" mass="69339">MNFFESQDRAKRNTSWLVLMFVFALLGLVTLLYAGVHWLMLGQPPSPTTLDKPLLVDVAVGVLALVSIGSIYKIIALNTGGGEAVAQSMGGRLVLPSTDHPEERRLLNIVGEMALAVGCPVPQVYLIPDTSVNAFAAGTKPGNAVIGVTAGALSTFSRDEMQGVIAHEFSHIINGDMRLSMRLIGIIHGIMLLSYLGYFLLRSSFFLSMSRSSSREGGAAAMAIPAAGLALIVIGAVGAFFGGLIRAAVSRQREFLADASAVQFTRNPDGIGGALQKIGVRSGMLKNPKAAEVAHMFFAKGAGMSFSGLMATHPPLNERIQRIVPQWDGTSAIGTGLDKLPVASPDVITTHAAAANFSSNLASTQQGTAQQATPPDLFAMLFGKNEKATQLTTQAGKTHAAALTAASCVIDNLSPILQTALSDSYSTRALVYAMLLDRNNEGCRRTQCEHLHNFADAGVYKLTMRLEPEIVRLSRAVCLPLLLRTPPALRLMSPVQYERFANNVLALISADAAVDLFEWSVEAVLLHHLQDYFGRVKKESLPTTQEAMTYALSMLAQAGHSQTAATAFATAQQGLNLRFSDEAFSPEKLSLSMRRLNTMPSQQKARFLQSAANCAAHDGVINSDEGELLRAYAALLDCPLPPVSEASLS</sequence>
<evidence type="ECO:0000256" key="11">
    <source>
        <dbReference type="SAM" id="Phobius"/>
    </source>
</evidence>
<feature type="transmembrane region" description="Helical" evidence="11">
    <location>
        <begin position="183"/>
        <end position="201"/>
    </location>
</feature>
<keyword evidence="5" id="KW-0479">Metal-binding</keyword>
<proteinExistence type="predicted"/>
<dbReference type="Pfam" id="PF01435">
    <property type="entry name" value="Peptidase_M48"/>
    <property type="match status" value="1"/>
</dbReference>
<dbReference type="EMBL" id="JANQAO010000003">
    <property type="protein sequence ID" value="MDM5147937.1"/>
    <property type="molecule type" value="Genomic_DNA"/>
</dbReference>
<evidence type="ECO:0000256" key="6">
    <source>
        <dbReference type="ARBA" id="ARBA00022801"/>
    </source>
</evidence>
<evidence type="ECO:0000313" key="13">
    <source>
        <dbReference type="EMBL" id="MDM5147937.1"/>
    </source>
</evidence>
<dbReference type="InterPro" id="IPR001915">
    <property type="entry name" value="Peptidase_M48"/>
</dbReference>
<dbReference type="Proteomes" id="UP001168167">
    <property type="component" value="Unassembled WGS sequence"/>
</dbReference>
<feature type="transmembrane region" description="Helical" evidence="11">
    <location>
        <begin position="221"/>
        <end position="245"/>
    </location>
</feature>
<evidence type="ECO:0000256" key="8">
    <source>
        <dbReference type="ARBA" id="ARBA00022989"/>
    </source>
</evidence>
<keyword evidence="9" id="KW-0482">Metalloprotease</keyword>
<keyword evidence="8 11" id="KW-1133">Transmembrane helix</keyword>
<accession>A0ABT7QMP4</accession>
<comment type="cofactor">
    <cofactor evidence="1">
        <name>Zn(2+)</name>
        <dbReference type="ChEBI" id="CHEBI:29105"/>
    </cofactor>
</comment>